<name>A0A1Z2R6V7_9EUCA</name>
<comment type="subcellular location">
    <subcellularLocation>
        <location evidence="1 12">Mitochondrion membrane</location>
        <topology evidence="1 12">Single-pass membrane protein</topology>
    </subcellularLocation>
</comment>
<keyword evidence="4 12" id="KW-0813">Transport</keyword>
<accession>A0A1Z2R6V7</accession>
<evidence type="ECO:0000256" key="2">
    <source>
        <dbReference type="ARBA" id="ARBA00008892"/>
    </source>
</evidence>
<keyword evidence="6 12" id="KW-0812">Transmembrane</keyword>
<keyword evidence="7 12" id="KW-0375">Hydrogen ion transport</keyword>
<comment type="subunit">
    <text evidence="3">F-type ATPases have 2 components, CF(1) - the catalytic core - and CF(0) - the membrane proton channel.</text>
</comment>
<evidence type="ECO:0000313" key="14">
    <source>
        <dbReference type="EMBL" id="ASA39427.1"/>
    </source>
</evidence>
<geneLocation type="mitochondrion" evidence="14"/>
<gene>
    <name evidence="14" type="primary">atp8</name>
</gene>
<keyword evidence="9 12" id="KW-0406">Ion transport</keyword>
<comment type="similarity">
    <text evidence="2 12">Belongs to the ATPase protein 8 family.</text>
</comment>
<evidence type="ECO:0000256" key="7">
    <source>
        <dbReference type="ARBA" id="ARBA00022781"/>
    </source>
</evidence>
<keyword evidence="8 13" id="KW-1133">Transmembrane helix</keyword>
<dbReference type="EMBL" id="KX844708">
    <property type="protein sequence ID" value="ASA39427.1"/>
    <property type="molecule type" value="Genomic_DNA"/>
</dbReference>
<dbReference type="GO" id="GO:0015986">
    <property type="term" value="P:proton motive force-driven ATP synthesis"/>
    <property type="evidence" value="ECO:0007669"/>
    <property type="project" value="InterPro"/>
</dbReference>
<keyword evidence="10 12" id="KW-0496">Mitochondrion</keyword>
<feature type="transmembrane region" description="Helical" evidence="13">
    <location>
        <begin position="6"/>
        <end position="30"/>
    </location>
</feature>
<dbReference type="RefSeq" id="YP_009406904.1">
    <property type="nucleotide sequence ID" value="NC_035399.1"/>
</dbReference>
<sequence>MPQMAPLLWLNLFIFFCLSLMIFFIMNYFLPPHSKTSPISKPWKMEELNWKW</sequence>
<evidence type="ECO:0000256" key="6">
    <source>
        <dbReference type="ARBA" id="ARBA00022692"/>
    </source>
</evidence>
<dbReference type="GO" id="GO:0015078">
    <property type="term" value="F:proton transmembrane transporter activity"/>
    <property type="evidence" value="ECO:0007669"/>
    <property type="project" value="InterPro"/>
</dbReference>
<evidence type="ECO:0000256" key="8">
    <source>
        <dbReference type="ARBA" id="ARBA00022989"/>
    </source>
</evidence>
<proteinExistence type="inferred from homology"/>
<evidence type="ECO:0000256" key="1">
    <source>
        <dbReference type="ARBA" id="ARBA00004304"/>
    </source>
</evidence>
<reference evidence="14" key="1">
    <citation type="journal article" date="2017" name="Sci. Rep.">
        <title>Phylogenetic evidence that both ancient vicariance and dispersal have contributed to the biogeographic patterns of anchialine cave shrimps.</title>
        <authorList>
            <person name="Jurado-Rivera J.A."/>
            <person name="Pons J."/>
            <person name="Alvarez F."/>
            <person name="Botello A."/>
            <person name="Humphreys W.F."/>
            <person name="Page T.J."/>
            <person name="Iliffe T.M."/>
            <person name="Willassen E."/>
            <person name="Meland K."/>
            <person name="Juan C."/>
            <person name="Jaume D."/>
        </authorList>
    </citation>
    <scope>NUCLEOTIDE SEQUENCE</scope>
</reference>
<dbReference type="AlphaFoldDB" id="A0A1Z2R6V7"/>
<evidence type="ECO:0000256" key="13">
    <source>
        <dbReference type="SAM" id="Phobius"/>
    </source>
</evidence>
<evidence type="ECO:0000256" key="9">
    <source>
        <dbReference type="ARBA" id="ARBA00023065"/>
    </source>
</evidence>
<evidence type="ECO:0000256" key="10">
    <source>
        <dbReference type="ARBA" id="ARBA00023128"/>
    </source>
</evidence>
<keyword evidence="5 12" id="KW-0138">CF(0)</keyword>
<dbReference type="Pfam" id="PF00895">
    <property type="entry name" value="ATP-synt_8"/>
    <property type="match status" value="1"/>
</dbReference>
<protein>
    <recommendedName>
        <fullName evidence="12">ATP synthase complex subunit 8</fullName>
    </recommendedName>
</protein>
<evidence type="ECO:0000256" key="11">
    <source>
        <dbReference type="ARBA" id="ARBA00023136"/>
    </source>
</evidence>
<dbReference type="InterPro" id="IPR001421">
    <property type="entry name" value="ATP8_metazoa"/>
</dbReference>
<dbReference type="GO" id="GO:0031966">
    <property type="term" value="C:mitochondrial membrane"/>
    <property type="evidence" value="ECO:0007669"/>
    <property type="project" value="UniProtKB-SubCell"/>
</dbReference>
<evidence type="ECO:0000256" key="4">
    <source>
        <dbReference type="ARBA" id="ARBA00022448"/>
    </source>
</evidence>
<dbReference type="GO" id="GO:0045259">
    <property type="term" value="C:proton-transporting ATP synthase complex"/>
    <property type="evidence" value="ECO:0007669"/>
    <property type="project" value="UniProtKB-KW"/>
</dbReference>
<evidence type="ECO:0000256" key="5">
    <source>
        <dbReference type="ARBA" id="ARBA00022547"/>
    </source>
</evidence>
<dbReference type="GeneID" id="33372652"/>
<keyword evidence="11 13" id="KW-0472">Membrane</keyword>
<organism evidence="14">
    <name type="scientific">Typhlatya taina</name>
    <dbReference type="NCBI Taxonomy" id="1173214"/>
    <lineage>
        <taxon>Eukaryota</taxon>
        <taxon>Metazoa</taxon>
        <taxon>Ecdysozoa</taxon>
        <taxon>Arthropoda</taxon>
        <taxon>Crustacea</taxon>
        <taxon>Multicrustacea</taxon>
        <taxon>Malacostraca</taxon>
        <taxon>Eumalacostraca</taxon>
        <taxon>Eucarida</taxon>
        <taxon>Decapoda</taxon>
        <taxon>Pleocyemata</taxon>
        <taxon>Caridea</taxon>
        <taxon>Atyoidea</taxon>
        <taxon>Atyidae</taxon>
        <taxon>Typhlatya</taxon>
    </lineage>
</organism>
<evidence type="ECO:0000256" key="3">
    <source>
        <dbReference type="ARBA" id="ARBA00011291"/>
    </source>
</evidence>
<evidence type="ECO:0000256" key="12">
    <source>
        <dbReference type="RuleBase" id="RU003661"/>
    </source>
</evidence>